<dbReference type="InterPro" id="IPR034660">
    <property type="entry name" value="DinB/YfiT-like"/>
</dbReference>
<gene>
    <name evidence="2" type="ORF">JR347_10585</name>
</gene>
<feature type="chain" id="PRO_5037446380" description="DinB family protein" evidence="1">
    <location>
        <begin position="21"/>
        <end position="190"/>
    </location>
</feature>
<evidence type="ECO:0000313" key="2">
    <source>
        <dbReference type="EMBL" id="QSE96062.1"/>
    </source>
</evidence>
<feature type="signal peptide" evidence="1">
    <location>
        <begin position="1"/>
        <end position="20"/>
    </location>
</feature>
<dbReference type="KEGG" id="fuv:JR347_10585"/>
<evidence type="ECO:0000313" key="3">
    <source>
        <dbReference type="Proteomes" id="UP000662783"/>
    </source>
</evidence>
<reference evidence="2" key="1">
    <citation type="submission" date="2021-02" db="EMBL/GenBank/DDBJ databases">
        <title>Fulvivirga sp. S481 isolated from sea water.</title>
        <authorList>
            <person name="Bae S.S."/>
            <person name="Baek K."/>
        </authorList>
    </citation>
    <scope>NUCLEOTIDE SEQUENCE</scope>
    <source>
        <strain evidence="2">S481</strain>
    </source>
</reference>
<dbReference type="AlphaFoldDB" id="A0A974WFH7"/>
<accession>A0A974WFH7</accession>
<keyword evidence="3" id="KW-1185">Reference proteome</keyword>
<name>A0A974WFH7_9BACT</name>
<proteinExistence type="predicted"/>
<evidence type="ECO:0008006" key="4">
    <source>
        <dbReference type="Google" id="ProtNLM"/>
    </source>
</evidence>
<dbReference type="SUPFAM" id="SSF109854">
    <property type="entry name" value="DinB/YfiT-like putative metalloenzymes"/>
    <property type="match status" value="1"/>
</dbReference>
<dbReference type="Proteomes" id="UP000662783">
    <property type="component" value="Chromosome"/>
</dbReference>
<dbReference type="EMBL" id="CP070608">
    <property type="protein sequence ID" value="QSE96062.1"/>
    <property type="molecule type" value="Genomic_DNA"/>
</dbReference>
<sequence length="190" mass="21615">MTLIRLFVLTLLSIAMNANAQELPFREVSDYPKKYTAGTTAARTIEGLGFRYYWATDSLRDEDLSYKPSEDGRTILETLHHIYEMSFMIKNATLKEVNVLPDTVDFDMMRKITLANLEVAHAKLMSVDDMSDMNVIFEGKNRRVEYPFWHLLNGPIADCTWHVGQIVAFRRANGNPIATGISFFNGTAKP</sequence>
<organism evidence="2 3">
    <name type="scientific">Fulvivirga lutea</name>
    <dbReference type="NCBI Taxonomy" id="2810512"/>
    <lineage>
        <taxon>Bacteria</taxon>
        <taxon>Pseudomonadati</taxon>
        <taxon>Bacteroidota</taxon>
        <taxon>Cytophagia</taxon>
        <taxon>Cytophagales</taxon>
        <taxon>Fulvivirgaceae</taxon>
        <taxon>Fulvivirga</taxon>
    </lineage>
</organism>
<evidence type="ECO:0000256" key="1">
    <source>
        <dbReference type="SAM" id="SignalP"/>
    </source>
</evidence>
<dbReference type="RefSeq" id="WP_205720575.1">
    <property type="nucleotide sequence ID" value="NZ_CP070608.1"/>
</dbReference>
<protein>
    <recommendedName>
        <fullName evidence="4">DinB family protein</fullName>
    </recommendedName>
</protein>
<keyword evidence="1" id="KW-0732">Signal</keyword>
<dbReference type="Gene3D" id="1.20.120.450">
    <property type="entry name" value="dinb family like domain"/>
    <property type="match status" value="1"/>
</dbReference>